<feature type="transmembrane region" description="Helical" evidence="11">
    <location>
        <begin position="1166"/>
        <end position="1190"/>
    </location>
</feature>
<feature type="domain" description="Piezo TM1-24" evidence="15">
    <location>
        <begin position="555"/>
        <end position="897"/>
    </location>
</feature>
<keyword evidence="7" id="KW-0406">Ion transport</keyword>
<evidence type="ECO:0000256" key="1">
    <source>
        <dbReference type="ARBA" id="ARBA00004651"/>
    </source>
</evidence>
<feature type="transmembrane region" description="Helical" evidence="11">
    <location>
        <begin position="2601"/>
        <end position="2622"/>
    </location>
</feature>
<feature type="transmembrane region" description="Helical" evidence="11">
    <location>
        <begin position="765"/>
        <end position="783"/>
    </location>
</feature>
<feature type="transmembrane region" description="Helical" evidence="11">
    <location>
        <begin position="1027"/>
        <end position="1046"/>
    </location>
</feature>
<feature type="transmembrane region" description="Helical" evidence="11">
    <location>
        <begin position="995"/>
        <end position="1021"/>
    </location>
</feature>
<feature type="transmembrane region" description="Helical" evidence="11">
    <location>
        <begin position="1090"/>
        <end position="1109"/>
    </location>
</feature>
<feature type="compositionally biased region" description="Low complexity" evidence="10">
    <location>
        <begin position="2185"/>
        <end position="2197"/>
    </location>
</feature>
<feature type="region of interest" description="Disordered" evidence="10">
    <location>
        <begin position="1813"/>
        <end position="1833"/>
    </location>
</feature>
<keyword evidence="6 11" id="KW-1133">Transmembrane helix</keyword>
<feature type="transmembrane region" description="Helical" evidence="11">
    <location>
        <begin position="272"/>
        <end position="290"/>
    </location>
</feature>
<feature type="transmembrane region" description="Helical" evidence="11">
    <location>
        <begin position="664"/>
        <end position="685"/>
    </location>
</feature>
<feature type="transmembrane region" description="Helical" evidence="11">
    <location>
        <begin position="789"/>
        <end position="811"/>
    </location>
</feature>
<feature type="transmembrane region" description="Helical" evidence="11">
    <location>
        <begin position="1325"/>
        <end position="1358"/>
    </location>
</feature>
<dbReference type="Pfam" id="PF24874">
    <property type="entry name" value="Piezo_THU9_anchor"/>
    <property type="match status" value="1"/>
</dbReference>
<evidence type="ECO:0000256" key="4">
    <source>
        <dbReference type="ARBA" id="ARBA00022475"/>
    </source>
</evidence>
<evidence type="ECO:0000259" key="15">
    <source>
        <dbReference type="Pfam" id="PF24871"/>
    </source>
</evidence>
<organism evidence="17 18">
    <name type="scientific">Calicophoron daubneyi</name>
    <name type="common">Rumen fluke</name>
    <name type="synonym">Paramphistomum daubneyi</name>
    <dbReference type="NCBI Taxonomy" id="300641"/>
    <lineage>
        <taxon>Eukaryota</taxon>
        <taxon>Metazoa</taxon>
        <taxon>Spiralia</taxon>
        <taxon>Lophotrochozoa</taxon>
        <taxon>Platyhelminthes</taxon>
        <taxon>Trematoda</taxon>
        <taxon>Digenea</taxon>
        <taxon>Plagiorchiida</taxon>
        <taxon>Pronocephalata</taxon>
        <taxon>Paramphistomoidea</taxon>
        <taxon>Paramphistomidae</taxon>
        <taxon>Calicophoron</taxon>
    </lineage>
</organism>
<dbReference type="GO" id="GO:0005886">
    <property type="term" value="C:plasma membrane"/>
    <property type="evidence" value="ECO:0007669"/>
    <property type="project" value="UniProtKB-SubCell"/>
</dbReference>
<feature type="transmembrane region" description="Helical" evidence="11">
    <location>
        <begin position="572"/>
        <end position="603"/>
    </location>
</feature>
<feature type="region of interest" description="Disordered" evidence="10">
    <location>
        <begin position="146"/>
        <end position="191"/>
    </location>
</feature>
<feature type="transmembrane region" description="Helical" evidence="11">
    <location>
        <begin position="114"/>
        <end position="135"/>
    </location>
</feature>
<feature type="transmembrane region" description="Helical" evidence="11">
    <location>
        <begin position="2369"/>
        <end position="2394"/>
    </location>
</feature>
<feature type="compositionally biased region" description="Polar residues" evidence="10">
    <location>
        <begin position="1813"/>
        <end position="1831"/>
    </location>
</feature>
<protein>
    <recommendedName>
        <fullName evidence="19">Piezo-type mechanosensitive ion channel component</fullName>
    </recommendedName>
</protein>
<feature type="transmembrane region" description="Helical" evidence="11">
    <location>
        <begin position="610"/>
        <end position="632"/>
    </location>
</feature>
<dbReference type="InterPro" id="IPR031805">
    <property type="entry name" value="Piezo_TM25-28"/>
</dbReference>
<evidence type="ECO:0000256" key="6">
    <source>
        <dbReference type="ARBA" id="ARBA00022989"/>
    </source>
</evidence>
<evidence type="ECO:0000256" key="10">
    <source>
        <dbReference type="SAM" id="MobiDB-lite"/>
    </source>
</evidence>
<feature type="compositionally biased region" description="Basic and acidic residues" evidence="10">
    <location>
        <begin position="1875"/>
        <end position="1894"/>
    </location>
</feature>
<feature type="transmembrane region" description="Helical" evidence="11">
    <location>
        <begin position="218"/>
        <end position="238"/>
    </location>
</feature>
<evidence type="ECO:0000256" key="2">
    <source>
        <dbReference type="ARBA" id="ARBA00007821"/>
    </source>
</evidence>
<feature type="compositionally biased region" description="Polar residues" evidence="10">
    <location>
        <begin position="1578"/>
        <end position="1590"/>
    </location>
</feature>
<proteinExistence type="inferred from homology"/>
<feature type="region of interest" description="Disordered" evidence="10">
    <location>
        <begin position="1981"/>
        <end position="2042"/>
    </location>
</feature>
<feature type="region of interest" description="Disordered" evidence="10">
    <location>
        <begin position="3192"/>
        <end position="3243"/>
    </location>
</feature>
<feature type="compositionally biased region" description="Low complexity" evidence="10">
    <location>
        <begin position="2019"/>
        <end position="2033"/>
    </location>
</feature>
<evidence type="ECO:0000256" key="3">
    <source>
        <dbReference type="ARBA" id="ARBA00022448"/>
    </source>
</evidence>
<feature type="compositionally biased region" description="Basic and acidic residues" evidence="10">
    <location>
        <begin position="2198"/>
        <end position="2232"/>
    </location>
</feature>
<dbReference type="GO" id="GO:0008381">
    <property type="term" value="F:mechanosensitive monoatomic ion channel activity"/>
    <property type="evidence" value="ECO:0007669"/>
    <property type="project" value="InterPro"/>
</dbReference>
<reference evidence="17" key="1">
    <citation type="submission" date="2024-06" db="EMBL/GenBank/DDBJ databases">
        <authorList>
            <person name="Liu X."/>
            <person name="Lenzi L."/>
            <person name="Haldenby T S."/>
            <person name="Uol C."/>
        </authorList>
    </citation>
    <scope>NUCLEOTIDE SEQUENCE</scope>
</reference>
<evidence type="ECO:0000259" key="13">
    <source>
        <dbReference type="Pfam" id="PF15917"/>
    </source>
</evidence>
<keyword evidence="3" id="KW-0813">Transport</keyword>
<feature type="transmembrane region" description="Helical" evidence="11">
    <location>
        <begin position="244"/>
        <end position="260"/>
    </location>
</feature>
<comment type="caution">
    <text evidence="17">The sequence shown here is derived from an EMBL/GenBank/DDBJ whole genome shotgun (WGS) entry which is preliminary data.</text>
</comment>
<feature type="transmembrane region" description="Helical" evidence="11">
    <location>
        <begin position="870"/>
        <end position="891"/>
    </location>
</feature>
<feature type="transmembrane region" description="Helical" evidence="11">
    <location>
        <begin position="1202"/>
        <end position="1231"/>
    </location>
</feature>
<feature type="transmembrane region" description="Helical" evidence="11">
    <location>
        <begin position="2740"/>
        <end position="2758"/>
    </location>
</feature>
<evidence type="ECO:0000256" key="11">
    <source>
        <dbReference type="SAM" id="Phobius"/>
    </source>
</evidence>
<dbReference type="InterPro" id="IPR056769">
    <property type="entry name" value="Piezo_TM1-24"/>
</dbReference>
<evidence type="ECO:0000256" key="5">
    <source>
        <dbReference type="ARBA" id="ARBA00022692"/>
    </source>
</evidence>
<keyword evidence="5 11" id="KW-0812">Transmembrane</keyword>
<keyword evidence="4" id="KW-1003">Cell membrane</keyword>
<dbReference type="InterPro" id="IPR031334">
    <property type="entry name" value="Piezo_cap_dom"/>
</dbReference>
<feature type="compositionally biased region" description="Basic residues" evidence="10">
    <location>
        <begin position="2529"/>
        <end position="2540"/>
    </location>
</feature>
<dbReference type="InterPro" id="IPR056768">
    <property type="entry name" value="THU_Piezo"/>
</dbReference>
<comment type="subcellular location">
    <subcellularLocation>
        <location evidence="1">Cell membrane</location>
        <topology evidence="1">Multi-pass membrane protein</topology>
    </subcellularLocation>
</comment>
<feature type="transmembrane region" description="Helical" evidence="11">
    <location>
        <begin position="818"/>
        <end position="837"/>
    </location>
</feature>
<feature type="compositionally biased region" description="Polar residues" evidence="10">
    <location>
        <begin position="2110"/>
        <end position="2119"/>
    </location>
</feature>
<evidence type="ECO:0000259" key="12">
    <source>
        <dbReference type="Pfam" id="PF12166"/>
    </source>
</evidence>
<evidence type="ECO:0008006" key="19">
    <source>
        <dbReference type="Google" id="ProtNLM"/>
    </source>
</evidence>
<feature type="transmembrane region" description="Helical" evidence="11">
    <location>
        <begin position="2815"/>
        <end position="2833"/>
    </location>
</feature>
<feature type="domain" description="Piezo transmembrane helical unit" evidence="14">
    <location>
        <begin position="2383"/>
        <end position="2504"/>
    </location>
</feature>
<dbReference type="PANTHER" id="PTHR47049">
    <property type="entry name" value="PIEZO-TYPE MECHANOSENSITIVE ION CHANNEL HOMOLOG"/>
    <property type="match status" value="1"/>
</dbReference>
<feature type="transmembrane region" description="Helical" evidence="11">
    <location>
        <begin position="56"/>
        <end position="81"/>
    </location>
</feature>
<dbReference type="InterPro" id="IPR027272">
    <property type="entry name" value="Piezo"/>
</dbReference>
<feature type="compositionally biased region" description="Low complexity" evidence="10">
    <location>
        <begin position="409"/>
        <end position="428"/>
    </location>
</feature>
<feature type="domain" description="Piezo non-specific cation channel cap" evidence="12">
    <location>
        <begin position="2883"/>
        <end position="3181"/>
    </location>
</feature>
<dbReference type="InterPro" id="IPR056770">
    <property type="entry name" value="Piezo_THU9_anchor"/>
</dbReference>
<evidence type="ECO:0000313" key="17">
    <source>
        <dbReference type="EMBL" id="CAL5131742.1"/>
    </source>
</evidence>
<feature type="transmembrane region" description="Helical" evidence="11">
    <location>
        <begin position="2673"/>
        <end position="2691"/>
    </location>
</feature>
<evidence type="ECO:0000313" key="18">
    <source>
        <dbReference type="Proteomes" id="UP001497525"/>
    </source>
</evidence>
<feature type="compositionally biased region" description="Low complexity" evidence="10">
    <location>
        <begin position="146"/>
        <end position="155"/>
    </location>
</feature>
<feature type="transmembrane region" description="Helical" evidence="11">
    <location>
        <begin position="1379"/>
        <end position="1401"/>
    </location>
</feature>
<feature type="region of interest" description="Disordered" evidence="10">
    <location>
        <begin position="2527"/>
        <end position="2557"/>
    </location>
</feature>
<feature type="region of interest" description="Disordered" evidence="10">
    <location>
        <begin position="1875"/>
        <end position="1958"/>
    </location>
</feature>
<evidence type="ECO:0000256" key="8">
    <source>
        <dbReference type="ARBA" id="ARBA00023136"/>
    </source>
</evidence>
<feature type="region of interest" description="Disordered" evidence="10">
    <location>
        <begin position="408"/>
        <end position="515"/>
    </location>
</feature>
<feature type="domain" description="Piezo TM25-28" evidence="13">
    <location>
        <begin position="1306"/>
        <end position="1522"/>
    </location>
</feature>
<dbReference type="PANTHER" id="PTHR47049:SF2">
    <property type="entry name" value="PIEZO-TYPE MECHANOSENSITIVE ION CHANNEL HOMOLOG"/>
    <property type="match status" value="1"/>
</dbReference>
<keyword evidence="8 11" id="KW-0472">Membrane</keyword>
<feature type="region of interest" description="Disordered" evidence="10">
    <location>
        <begin position="2110"/>
        <end position="2232"/>
    </location>
</feature>
<evidence type="ECO:0000259" key="16">
    <source>
        <dbReference type="Pfam" id="PF24874"/>
    </source>
</evidence>
<feature type="compositionally biased region" description="Basic and acidic residues" evidence="10">
    <location>
        <begin position="1904"/>
        <end position="1916"/>
    </location>
</feature>
<feature type="transmembrane region" description="Helical" evidence="11">
    <location>
        <begin position="2400"/>
        <end position="2419"/>
    </location>
</feature>
<dbReference type="Proteomes" id="UP001497525">
    <property type="component" value="Unassembled WGS sequence"/>
</dbReference>
<gene>
    <name evidence="17" type="ORF">CDAUBV1_LOCUS4291</name>
</gene>
<feature type="transmembrane region" description="Helical" evidence="11">
    <location>
        <begin position="12"/>
        <end position="35"/>
    </location>
</feature>
<feature type="region of interest" description="Disordered" evidence="10">
    <location>
        <begin position="1545"/>
        <end position="1593"/>
    </location>
</feature>
<dbReference type="Pfam" id="PF15917">
    <property type="entry name" value="Piezo_TM25-28"/>
    <property type="match status" value="1"/>
</dbReference>
<comment type="similarity">
    <text evidence="2">Belongs to the PIEZO (TC 1.A.75) family.</text>
</comment>
<evidence type="ECO:0000256" key="7">
    <source>
        <dbReference type="ARBA" id="ARBA00023065"/>
    </source>
</evidence>
<feature type="compositionally biased region" description="Acidic residues" evidence="10">
    <location>
        <begin position="1927"/>
        <end position="1946"/>
    </location>
</feature>
<feature type="compositionally biased region" description="Polar residues" evidence="10">
    <location>
        <begin position="3220"/>
        <end position="3236"/>
    </location>
</feature>
<dbReference type="Pfam" id="PF12166">
    <property type="entry name" value="Piezo_cap"/>
    <property type="match status" value="1"/>
</dbReference>
<feature type="transmembrane region" description="Helical" evidence="11">
    <location>
        <begin position="2426"/>
        <end position="2444"/>
    </location>
</feature>
<feature type="compositionally biased region" description="Polar residues" evidence="10">
    <location>
        <begin position="2147"/>
        <end position="2157"/>
    </location>
</feature>
<dbReference type="Pfam" id="PF24871">
    <property type="entry name" value="Piezo_TM1-24"/>
    <property type="match status" value="2"/>
</dbReference>
<feature type="transmembrane region" description="Helical" evidence="11">
    <location>
        <begin position="2642"/>
        <end position="2661"/>
    </location>
</feature>
<keyword evidence="9" id="KW-0407">Ion channel</keyword>
<name>A0AAV2T2S1_CALDB</name>
<evidence type="ECO:0000259" key="14">
    <source>
        <dbReference type="Pfam" id="PF23188"/>
    </source>
</evidence>
<dbReference type="EMBL" id="CAXLJL010000101">
    <property type="protein sequence ID" value="CAL5131742.1"/>
    <property type="molecule type" value="Genomic_DNA"/>
</dbReference>
<dbReference type="Pfam" id="PF23188">
    <property type="entry name" value="THU_Piezo1"/>
    <property type="match status" value="1"/>
</dbReference>
<feature type="domain" description="Piezo TM1-24" evidence="15">
    <location>
        <begin position="24"/>
        <end position="452"/>
    </location>
</feature>
<accession>A0AAV2T2S1</accession>
<sequence>MVGLDVVIIRLIIPLALFLVTVVRYNGFSFIYLLFLLGCPLLPRAETSTSRLKVQVFFILLITLSCIFTLSHLTLHIVLALVPTYDNALNSCSEISIAAQIGVQRLNGIKSYRAVRLVVPDIFILSVAVGALVYFSRRRPPGVRNFSNVNNNSSVKGETSERSHTTQDSGGVPSSSYSSHQNLDHRPKNRPHHRHLNRFAFGFVSDWDARRRELWRAWAVDTFGLLATVGLICATGITSPSLPNCVYLLSFLGICTYWACRSKISATPFAALRIFLLVYSGLHVCVYYLYQFPFFQSICKDGGFFARLLGLYYIAQTSCDKPGEVHIPFVREVDYITPFLTLLLYYNLVFETRRWLNSSGWSSLLPSFNANNTVLSPRQWTNNENEGLLEAVPIENAHELENLVNVPNAQQSVSSKSSTTPKTASKASLIENDERSETSPSSKTVISVVHCVQDESVSAMPSGPSVPDLNVTDKSRLQRSSITNAESDRIALFNDHSDNNPETPPPVAIKQDKRNRPKLSLREMPQLYPHFDALFGLTPPFLSSIHGTGSNNVRNERPLLLSINYSAIRNSYILTLIAMMAWAITYRSWLSFVLLLFACLLWITPDARTYCLYASPLIVVYAIVLILIQYVYGMNLTATELPNEVTPDGLKLSELGMKKWQNSVGALALQIAYLICFWLTLRLFVMERAVRRLQARTGLDWTPSKLDRNPWLKTLGLLPPSSMLTTPTGGEISGVGFGILSGTAIPFGTVDNSTYRKFTNMLRSLCVKYWIVVCCMSMLIISIQDPVVLFRIVYIVMLTYFMFLFQVSYTFWRKQMLFFWWVIVVYSMAMLLCIYTYQFEISPPLWKRVTGLSEEVLKDIGLETFTSTDLFVRLLTPVLFLVVIILQVHYFHKPFLEESSLDRFRRNYPGNEGGRELPSLTSAQLNARSPSESSSLSRRLLSAIPRRLSGRNRLNLNFMEDVNSAFQTVVSKLTSWAISLTNCLWRFLEVHWIKLLALVIMLNAVNEVTAPHVVSLIFMAICFPFPSLHGFLAIVIFVWTAIQVFCKMCFQLNFMKVNMTVSCPAPTNTTSTMDDPGWVGLLKVNEFNNYIVPLACQMVVCVMWHAIIYRQRQFYNNPNNVRPMEGIIFTDVTRTTMGNGLLNAVKFFFNYGFYRCGLELCHCVTVVAACLRADAFSVLYLILMFVFLFTRRDVCAQLWLPYLIVLAILIPTQYAACVGVPPGLCWIYPWIRPSVEVNNLLQWLFLPGMNGAPNAKKLTADFFQFIAVALQYRVFTIERHQDITDYGAGSNEPDLSDHPPDPEERDFVSSKESYLDYLRHAVFYWSYWVSLAIVLLTGVNWITLFCLGYMILSFIYLWMGQNVMLRKRENLIKSWNVIIGYNFCVILAKCSLQVIGCVYYACMAKQCWFIQLFGVQCTNPLTWSNFLLADHDNCPTVSSGLHWDVICFICILFQRKIFITRSFGHVVLDLNVQSQFASRGAYLINRKLMLVINEQGIREKRSLEKIREKLDVIQQRQEALGRDTANITEHYIMIRSGDYYLFEGDPEEDDENNFVHPPSPRHSPSADDVSDGEPSEQPPWTTISTQNPNMQRGFGTDKYTISPEMESNGKPYALSPNIPTTRASLKEIHRPPASTSFQLNGKQRHIMGALANVDMSTIDVLSNYTDPYSTGRSEKSQPDLGRLNNNLYSSMNSNRTFATDFTQARLLGHRRLHSHPECSPSFVTHAGLQIQHGLVIPREAHEHPGFTTPSKSLRSVKTSPTDLTQHAVSRIPHRQVHGETARRVHRTGVDTGVLTKRKPHQTHRRIVSASGSLPYNTDVANTAQPNPTSDRSMVRPSVCANVMPSLQVAPGQVSERSEPCELNVIKGIRSEEDGTKIPKVTSEHKSAIVDKSESGRSGNQSDVTGKDAPVKSDGNRTSHTTNTDNGDFTDDGQDADWDSDEDDDDANPATSPSARLNPLQLLNRAMELGACSTVRHYRRSLLGPPPSFHRSRAHPDSAGQTSSQSEDPHLMPHVTGSERNSFSGRSRGCSGRYSRPDEHRRASVQCITKKATKINSMDPLEEITPTKSHPLMLSEDRERTVNQCNMQYFPKRPAIRSIASVENWAEYDQNGATSVNPHSQNEEVKPPKKLKFSTPAPPRNGYELSPVMNSEESQLNPRPSVPFVDHPKVHTPSATARSHGGQRQKLLSPASASSKPSKSADQRRSDEEDGGEGSKPHSEQNPSSHDELGDADEYQHPDGCWSKFKATCLIAYMFVLSSMDSLIRLLNGLTRQYRRIRRTIDHEKRLVKRRVISNMALTQEQSRLQLEAAVMEVISSTLERPAILSLPAPSLDRQISTLGPALSSYEHLNTLEEDNQEREKAFQRSRSRIFLLLMALGNLCIVYSEWFCYSLLILNHMRSSTLISVFYPLIIFLWGMLSVPRPTKTFWTFLITYTEVVIVIKYIFQFKFISFNDPDERPSESSEALWVPRILGIDKHSDYFLFDLIQLISLFLHRGYLKNNGLWRDHVEFTQDLQLIAEETKAASSSGWRYRHHTKESRRRNSSDSSSGADPNGNVHNANKVYQPILTVPVAGWKRSLNPFVKFRRFYAKMTDPRYNKKVDVYIYMFLCEFISFWIMIFGYVSFGPSTGMGDNALEFIKSNRIPLPFIAMLLLQFIFIIIDRGLFLRKQVMGKFIFQIFYVLLIHCWLFFILPNITKARFTQQLAPQLLYVSKCIYFSLSAYQIRSGYPLRILGNFLTKNYSYLNLILFKGYLIIPFLYELRNVMDWMWTNSALSLYHWMELEDIYAKIFVLKCWRRAEIAYPTPRGLNRPAGKKALVGGLLLSFFFICFWGPMTISSFIGATFDFNPPVLCVSSLSFAGYPPCFEFTSREGNILQIPQEVRTQFTRCHEKHQETAGFLNNFESQDMRFITVDGFSGSTWAITQPSFEDFKKKLRDPKSSILVHSLFRCRRAPKEIQNSQTSVEVITSRPLKQQEKQQLFILLNGTEATDKGVPVTQGISATLTSVIPRYYLLRKDSMKRAYGYLGHKETYLNVTLEIHRDKATHRTWWEIKEETCSSDPCFEILRSSLLGQTASINPTVLSQLTFNERVSDSLFGKVFNNYGIIGMYAAYIFLANRLLRTIYSNTSYIVRLEELPHVESHSELVQRNLSGPREQTPTVGEQLVAKLIFLYRSSETMIKWTRHPRSIIDKFTAHPDANEQGIPPRPPPSNRSPRLPRYTVRPSTDSIQNSISRTHGSPRSIRVE</sequence>
<evidence type="ECO:0000256" key="9">
    <source>
        <dbReference type="ARBA" id="ARBA00023303"/>
    </source>
</evidence>
<feature type="domain" description="Piezo THU9 and anchor" evidence="16">
    <location>
        <begin position="2599"/>
        <end position="2836"/>
    </location>
</feature>